<feature type="region of interest" description="Disordered" evidence="1">
    <location>
        <begin position="279"/>
        <end position="336"/>
    </location>
</feature>
<reference evidence="2 3" key="1">
    <citation type="journal article" date="2007" name="Nature">
        <title>Evolution of genes and genomes on the Drosophila phylogeny.</title>
        <authorList>
            <consortium name="Drosophila 12 Genomes Consortium"/>
            <person name="Clark A.G."/>
            <person name="Eisen M.B."/>
            <person name="Smith D.R."/>
            <person name="Bergman C.M."/>
            <person name="Oliver B."/>
            <person name="Markow T.A."/>
            <person name="Kaufman T.C."/>
            <person name="Kellis M."/>
            <person name="Gelbart W."/>
            <person name="Iyer V.N."/>
            <person name="Pollard D.A."/>
            <person name="Sackton T.B."/>
            <person name="Larracuente A.M."/>
            <person name="Singh N.D."/>
            <person name="Abad J.P."/>
            <person name="Abt D.N."/>
            <person name="Adryan B."/>
            <person name="Aguade M."/>
            <person name="Akashi H."/>
            <person name="Anderson W.W."/>
            <person name="Aquadro C.F."/>
            <person name="Ardell D.H."/>
            <person name="Arguello R."/>
            <person name="Artieri C.G."/>
            <person name="Barbash D.A."/>
            <person name="Barker D."/>
            <person name="Barsanti P."/>
            <person name="Batterham P."/>
            <person name="Batzoglou S."/>
            <person name="Begun D."/>
            <person name="Bhutkar A."/>
            <person name="Blanco E."/>
            <person name="Bosak S.A."/>
            <person name="Bradley R.K."/>
            <person name="Brand A.D."/>
            <person name="Brent M.R."/>
            <person name="Brooks A.N."/>
            <person name="Brown R.H."/>
            <person name="Butlin R.K."/>
            <person name="Caggese C."/>
            <person name="Calvi B.R."/>
            <person name="Bernardo de Carvalho A."/>
            <person name="Caspi A."/>
            <person name="Castrezana S."/>
            <person name="Celniker S.E."/>
            <person name="Chang J.L."/>
            <person name="Chapple C."/>
            <person name="Chatterji S."/>
            <person name="Chinwalla A."/>
            <person name="Civetta A."/>
            <person name="Clifton S.W."/>
            <person name="Comeron J.M."/>
            <person name="Costello J.C."/>
            <person name="Coyne J.A."/>
            <person name="Daub J."/>
            <person name="David R.G."/>
            <person name="Delcher A.L."/>
            <person name="Delehaunty K."/>
            <person name="Do C.B."/>
            <person name="Ebling H."/>
            <person name="Edwards K."/>
            <person name="Eickbush T."/>
            <person name="Evans J.D."/>
            <person name="Filipski A."/>
            <person name="Findeiss S."/>
            <person name="Freyhult E."/>
            <person name="Fulton L."/>
            <person name="Fulton R."/>
            <person name="Garcia A.C."/>
            <person name="Gardiner A."/>
            <person name="Garfield D.A."/>
            <person name="Garvin B.E."/>
            <person name="Gibson G."/>
            <person name="Gilbert D."/>
            <person name="Gnerre S."/>
            <person name="Godfrey J."/>
            <person name="Good R."/>
            <person name="Gotea V."/>
            <person name="Gravely B."/>
            <person name="Greenberg A.J."/>
            <person name="Griffiths-Jones S."/>
            <person name="Gross S."/>
            <person name="Guigo R."/>
            <person name="Gustafson E.A."/>
            <person name="Haerty W."/>
            <person name="Hahn M.W."/>
            <person name="Halligan D.L."/>
            <person name="Halpern A.L."/>
            <person name="Halter G.M."/>
            <person name="Han M.V."/>
            <person name="Heger A."/>
            <person name="Hillier L."/>
            <person name="Hinrichs A.S."/>
            <person name="Holmes I."/>
            <person name="Hoskins R.A."/>
            <person name="Hubisz M.J."/>
            <person name="Hultmark D."/>
            <person name="Huntley M.A."/>
            <person name="Jaffe D.B."/>
            <person name="Jagadeeshan S."/>
            <person name="Jeck W.R."/>
            <person name="Johnson J."/>
            <person name="Jones C.D."/>
            <person name="Jordan W.C."/>
            <person name="Karpen G.H."/>
            <person name="Kataoka E."/>
            <person name="Keightley P.D."/>
            <person name="Kheradpour P."/>
            <person name="Kirkness E.F."/>
            <person name="Koerich L.B."/>
            <person name="Kristiansen K."/>
            <person name="Kudrna D."/>
            <person name="Kulathinal R.J."/>
            <person name="Kumar S."/>
            <person name="Kwok R."/>
            <person name="Lander E."/>
            <person name="Langley C.H."/>
            <person name="Lapoint R."/>
            <person name="Lazzaro B.P."/>
            <person name="Lee S.J."/>
            <person name="Levesque L."/>
            <person name="Li R."/>
            <person name="Lin C.F."/>
            <person name="Lin M.F."/>
            <person name="Lindblad-Toh K."/>
            <person name="Llopart A."/>
            <person name="Long M."/>
            <person name="Low L."/>
            <person name="Lozovsky E."/>
            <person name="Lu J."/>
            <person name="Luo M."/>
            <person name="Machado C.A."/>
            <person name="Makalowski W."/>
            <person name="Marzo M."/>
            <person name="Matsuda M."/>
            <person name="Matzkin L."/>
            <person name="McAllister B."/>
            <person name="McBride C.S."/>
            <person name="McKernan B."/>
            <person name="McKernan K."/>
            <person name="Mendez-Lago M."/>
            <person name="Minx P."/>
            <person name="Mollenhauer M.U."/>
            <person name="Montooth K."/>
            <person name="Mount S.M."/>
            <person name="Mu X."/>
            <person name="Myers E."/>
            <person name="Negre B."/>
            <person name="Newfeld S."/>
            <person name="Nielsen R."/>
            <person name="Noor M.A."/>
            <person name="O'Grady P."/>
            <person name="Pachter L."/>
            <person name="Papaceit M."/>
            <person name="Parisi M.J."/>
            <person name="Parisi M."/>
            <person name="Parts L."/>
            <person name="Pedersen J.S."/>
            <person name="Pesole G."/>
            <person name="Phillippy A.M."/>
            <person name="Ponting C.P."/>
            <person name="Pop M."/>
            <person name="Porcelli D."/>
            <person name="Powell J.R."/>
            <person name="Prohaska S."/>
            <person name="Pruitt K."/>
            <person name="Puig M."/>
            <person name="Quesneville H."/>
            <person name="Ram K.R."/>
            <person name="Rand D."/>
            <person name="Rasmussen M.D."/>
            <person name="Reed L.K."/>
            <person name="Reenan R."/>
            <person name="Reily A."/>
            <person name="Remington K.A."/>
            <person name="Rieger T.T."/>
            <person name="Ritchie M.G."/>
            <person name="Robin C."/>
            <person name="Rogers Y.H."/>
            <person name="Rohde C."/>
            <person name="Rozas J."/>
            <person name="Rubenfield M.J."/>
            <person name="Ruiz A."/>
            <person name="Russo S."/>
            <person name="Salzberg S.L."/>
            <person name="Sanchez-Gracia A."/>
            <person name="Saranga D.J."/>
            <person name="Sato H."/>
            <person name="Schaeffer S.W."/>
            <person name="Schatz M.C."/>
            <person name="Schlenke T."/>
            <person name="Schwartz R."/>
            <person name="Segarra C."/>
            <person name="Singh R.S."/>
            <person name="Sirot L."/>
            <person name="Sirota M."/>
            <person name="Sisneros N.B."/>
            <person name="Smith C.D."/>
            <person name="Smith T.F."/>
            <person name="Spieth J."/>
            <person name="Stage D.E."/>
            <person name="Stark A."/>
            <person name="Stephan W."/>
            <person name="Strausberg R.L."/>
            <person name="Strempel S."/>
            <person name="Sturgill D."/>
            <person name="Sutton G."/>
            <person name="Sutton G.G."/>
            <person name="Tao W."/>
            <person name="Teichmann S."/>
            <person name="Tobari Y.N."/>
            <person name="Tomimura Y."/>
            <person name="Tsolas J.M."/>
            <person name="Valente V.L."/>
            <person name="Venter E."/>
            <person name="Venter J.C."/>
            <person name="Vicario S."/>
            <person name="Vieira F.G."/>
            <person name="Vilella A.J."/>
            <person name="Villasante A."/>
            <person name="Walenz B."/>
            <person name="Wang J."/>
            <person name="Wasserman M."/>
            <person name="Watts T."/>
            <person name="Wilson D."/>
            <person name="Wilson R.K."/>
            <person name="Wing R.A."/>
            <person name="Wolfner M.F."/>
            <person name="Wong A."/>
            <person name="Wong G.K."/>
            <person name="Wu C.I."/>
            <person name="Wu G."/>
            <person name="Yamamoto D."/>
            <person name="Yang H.P."/>
            <person name="Yang S.P."/>
            <person name="Yorke J.A."/>
            <person name="Yoshida K."/>
            <person name="Zdobnov E."/>
            <person name="Zhang P."/>
            <person name="Zhang Y."/>
            <person name="Zimin A.V."/>
            <person name="Baldwin J."/>
            <person name="Abdouelleil A."/>
            <person name="Abdulkadir J."/>
            <person name="Abebe A."/>
            <person name="Abera B."/>
            <person name="Abreu J."/>
            <person name="Acer S.C."/>
            <person name="Aftuck L."/>
            <person name="Alexander A."/>
            <person name="An P."/>
            <person name="Anderson E."/>
            <person name="Anderson S."/>
            <person name="Arachi H."/>
            <person name="Azer M."/>
            <person name="Bachantsang P."/>
            <person name="Barry A."/>
            <person name="Bayul T."/>
            <person name="Berlin A."/>
            <person name="Bessette D."/>
            <person name="Bloom T."/>
            <person name="Blye J."/>
            <person name="Boguslavskiy L."/>
            <person name="Bonnet C."/>
            <person name="Boukhgalter B."/>
            <person name="Bourzgui I."/>
            <person name="Brown A."/>
            <person name="Cahill P."/>
            <person name="Channer S."/>
            <person name="Cheshatsang Y."/>
            <person name="Chuda L."/>
            <person name="Citroen M."/>
            <person name="Collymore A."/>
            <person name="Cooke P."/>
            <person name="Costello M."/>
            <person name="D'Aco K."/>
            <person name="Daza R."/>
            <person name="De Haan G."/>
            <person name="DeGray S."/>
            <person name="DeMaso C."/>
            <person name="Dhargay N."/>
            <person name="Dooley K."/>
            <person name="Dooley E."/>
            <person name="Doricent M."/>
            <person name="Dorje P."/>
            <person name="Dorjee K."/>
            <person name="Dupes A."/>
            <person name="Elong R."/>
            <person name="Falk J."/>
            <person name="Farina A."/>
            <person name="Faro S."/>
            <person name="Ferguson D."/>
            <person name="Fisher S."/>
            <person name="Foley C.D."/>
            <person name="Franke A."/>
            <person name="Friedrich D."/>
            <person name="Gadbois L."/>
            <person name="Gearin G."/>
            <person name="Gearin C.R."/>
            <person name="Giannoukos G."/>
            <person name="Goode T."/>
            <person name="Graham J."/>
            <person name="Grandbois E."/>
            <person name="Grewal S."/>
            <person name="Gyaltsen K."/>
            <person name="Hafez N."/>
            <person name="Hagos B."/>
            <person name="Hall J."/>
            <person name="Henson C."/>
            <person name="Hollinger A."/>
            <person name="Honan T."/>
            <person name="Huard M.D."/>
            <person name="Hughes L."/>
            <person name="Hurhula B."/>
            <person name="Husby M.E."/>
            <person name="Kamat A."/>
            <person name="Kanga B."/>
            <person name="Kashin S."/>
            <person name="Khazanovich D."/>
            <person name="Kisner P."/>
            <person name="Lance K."/>
            <person name="Lara M."/>
            <person name="Lee W."/>
            <person name="Lennon N."/>
            <person name="Letendre F."/>
            <person name="LeVine R."/>
            <person name="Lipovsky A."/>
            <person name="Liu X."/>
            <person name="Liu J."/>
            <person name="Liu S."/>
            <person name="Lokyitsang T."/>
            <person name="Lokyitsang Y."/>
            <person name="Lubonja R."/>
            <person name="Lui A."/>
            <person name="MacDonald P."/>
            <person name="Magnisalis V."/>
            <person name="Maru K."/>
            <person name="Matthews C."/>
            <person name="McCusker W."/>
            <person name="McDonough S."/>
            <person name="Mehta T."/>
            <person name="Meldrim J."/>
            <person name="Meneus L."/>
            <person name="Mihai O."/>
            <person name="Mihalev A."/>
            <person name="Mihova T."/>
            <person name="Mittelman R."/>
            <person name="Mlenga V."/>
            <person name="Montmayeur A."/>
            <person name="Mulrain L."/>
            <person name="Navidi A."/>
            <person name="Naylor J."/>
            <person name="Negash T."/>
            <person name="Nguyen T."/>
            <person name="Nguyen N."/>
            <person name="Nicol R."/>
            <person name="Norbu C."/>
            <person name="Norbu N."/>
            <person name="Novod N."/>
            <person name="O'Neill B."/>
            <person name="Osman S."/>
            <person name="Markiewicz E."/>
            <person name="Oyono O.L."/>
            <person name="Patti C."/>
            <person name="Phunkhang P."/>
            <person name="Pierre F."/>
            <person name="Priest M."/>
            <person name="Raghuraman S."/>
            <person name="Rege F."/>
            <person name="Reyes R."/>
            <person name="Rise C."/>
            <person name="Rogov P."/>
            <person name="Ross K."/>
            <person name="Ryan E."/>
            <person name="Settipalli S."/>
            <person name="Shea T."/>
            <person name="Sherpa N."/>
            <person name="Shi L."/>
            <person name="Shih D."/>
            <person name="Sparrow T."/>
            <person name="Spaulding J."/>
            <person name="Stalker J."/>
            <person name="Stange-Thomann N."/>
            <person name="Stavropoulos S."/>
            <person name="Stone C."/>
            <person name="Strader C."/>
            <person name="Tesfaye S."/>
            <person name="Thomson T."/>
            <person name="Thoulutsang Y."/>
            <person name="Thoulutsang D."/>
            <person name="Topham K."/>
            <person name="Topping I."/>
            <person name="Tsamla T."/>
            <person name="Vassiliev H."/>
            <person name="Vo A."/>
            <person name="Wangchuk T."/>
            <person name="Wangdi T."/>
            <person name="Weiand M."/>
            <person name="Wilkinson J."/>
            <person name="Wilson A."/>
            <person name="Yadav S."/>
            <person name="Young G."/>
            <person name="Yu Q."/>
            <person name="Zembek L."/>
            <person name="Zhong D."/>
            <person name="Zimmer A."/>
            <person name="Zwirko Z."/>
            <person name="Jaffe D.B."/>
            <person name="Alvarez P."/>
            <person name="Brockman W."/>
            <person name="Butler J."/>
            <person name="Chin C."/>
            <person name="Gnerre S."/>
            <person name="Grabherr M."/>
            <person name="Kleber M."/>
            <person name="Mauceli E."/>
            <person name="MacCallum I."/>
        </authorList>
    </citation>
    <scope>NUCLEOTIDE SEQUENCE [LARGE SCALE GENOMIC DNA]</scope>
    <source>
        <strain evidence="3">Tucson 14024-0371.13</strain>
    </source>
</reference>
<evidence type="ECO:0000256" key="1">
    <source>
        <dbReference type="SAM" id="MobiDB-lite"/>
    </source>
</evidence>
<evidence type="ECO:0000313" key="3">
    <source>
        <dbReference type="Proteomes" id="UP000007801"/>
    </source>
</evidence>
<evidence type="ECO:0000313" key="2">
    <source>
        <dbReference type="EMBL" id="EDV33862.1"/>
    </source>
</evidence>
<dbReference type="HOGENOM" id="CLU_667766_0_0_1"/>
<protein>
    <submittedName>
        <fullName evidence="2">Uncharacterized protein</fullName>
    </submittedName>
</protein>
<feature type="compositionally biased region" description="Basic and acidic residues" evidence="1">
    <location>
        <begin position="279"/>
        <end position="288"/>
    </location>
</feature>
<dbReference type="AlphaFoldDB" id="B3MZR1"/>
<sequence>MPKPGYKLRKAENTVYLKNKVEVVAVEEKYIDVLKINMEDFYKVGEKKANGGGSEVDSYKVFNKKGSWTASKALTPTAGNNQKDLPSSSNVLLDEEITKLSLDVPADNSEKKSSEDSSEISLIKFDSEKDGSPISPSLVDSEKDAVVCDDPSSSTSSLSIPSGCLKLQSVGSESELILKPSTSDSSSSQTTLSKRDCMLLDKIRTSKIRLGKSQSEEICKTSSIRMEEAPPIKSWRGVFGEHLLVDSCLGGRKIFGVRKNMEAKKVKLNMDQLLLAPRDPDLSSDFHSDTSSQTSAKTTKSSEQKLGENLDTDDESFKEFSDEGIPELSQDEASDDDETFYDVLDHPTDDELVRQVNGLCDRVTNLSYIRLGRIYSERRPDGSMPKEAREEAVETVNRLIVLTALRRNSSNI</sequence>
<dbReference type="Proteomes" id="UP000007801">
    <property type="component" value="Unassembled WGS sequence"/>
</dbReference>
<feature type="compositionally biased region" description="Low complexity" evidence="1">
    <location>
        <begin position="289"/>
        <end position="299"/>
    </location>
</feature>
<keyword evidence="3" id="KW-1185">Reference proteome</keyword>
<organism evidence="2 3">
    <name type="scientific">Drosophila ananassae</name>
    <name type="common">Fruit fly</name>
    <dbReference type="NCBI Taxonomy" id="7217"/>
    <lineage>
        <taxon>Eukaryota</taxon>
        <taxon>Metazoa</taxon>
        <taxon>Ecdysozoa</taxon>
        <taxon>Arthropoda</taxon>
        <taxon>Hexapoda</taxon>
        <taxon>Insecta</taxon>
        <taxon>Pterygota</taxon>
        <taxon>Neoptera</taxon>
        <taxon>Endopterygota</taxon>
        <taxon>Diptera</taxon>
        <taxon>Brachycera</taxon>
        <taxon>Muscomorpha</taxon>
        <taxon>Ephydroidea</taxon>
        <taxon>Drosophilidae</taxon>
        <taxon>Drosophila</taxon>
        <taxon>Sophophora</taxon>
    </lineage>
</organism>
<feature type="compositionally biased region" description="Acidic residues" evidence="1">
    <location>
        <begin position="322"/>
        <end position="336"/>
    </location>
</feature>
<feature type="region of interest" description="Disordered" evidence="1">
    <location>
        <begin position="104"/>
        <end position="159"/>
    </location>
</feature>
<gene>
    <name evidence="2" type="primary">Dana\GF19080</name>
    <name evidence="2" type="synonym">dana_GLEANR_20798</name>
    <name evidence="2" type="ORF">GF19080</name>
</gene>
<dbReference type="InParanoid" id="B3MZR1"/>
<accession>B3MZR1</accession>
<name>B3MZR1_DROAN</name>
<dbReference type="EMBL" id="CH902635">
    <property type="protein sequence ID" value="EDV33862.1"/>
    <property type="molecule type" value="Genomic_DNA"/>
</dbReference>
<proteinExistence type="predicted"/>
<dbReference type="OrthoDB" id="10688722at2759"/>